<protein>
    <submittedName>
        <fullName evidence="2">GNAT family N-acetyltransferase</fullName>
    </submittedName>
</protein>
<proteinExistence type="predicted"/>
<dbReference type="AlphaFoldDB" id="A0A6M8HG75"/>
<keyword evidence="3" id="KW-1185">Reference proteome</keyword>
<sequence>MQGNALARLQAASHVLAVNTDDQNLPDVTIGHARLDEAAGIAAVHVAVWRTAYPGVLPDHTLTGLSAQSLGFHYQRMIHRDPGVLVARVLGASARGEPSIVGFSSASPTGAGNVGLADGEVETLYVLDDWRDQGIGRSLLLAAARHLAGLSCRSMFLWVLADNPSRWFYEHLGGRAAMRSTTQVGGRSLPKIAMVWDQIEVLSGQR</sequence>
<reference evidence="2 3" key="1">
    <citation type="journal article" date="2014" name="World J. Microbiol. Biotechnol.">
        <title>Biodiversity and physiological characteristics of Antarctic and Arctic lichens-associated bacteria.</title>
        <authorList>
            <person name="Lee Y.M."/>
            <person name="Kim E.H."/>
            <person name="Lee H.K."/>
            <person name="Hong S.G."/>
        </authorList>
    </citation>
    <scope>NUCLEOTIDE SEQUENCE [LARGE SCALE GENOMIC DNA]</scope>
    <source>
        <strain evidence="2 3">PAMC 26569</strain>
    </source>
</reference>
<dbReference type="PROSITE" id="PS51186">
    <property type="entry name" value="GNAT"/>
    <property type="match status" value="1"/>
</dbReference>
<dbReference type="SUPFAM" id="SSF55729">
    <property type="entry name" value="Acyl-CoA N-acyltransferases (Nat)"/>
    <property type="match status" value="1"/>
</dbReference>
<dbReference type="InterPro" id="IPR000182">
    <property type="entry name" value="GNAT_dom"/>
</dbReference>
<dbReference type="GO" id="GO:0016747">
    <property type="term" value="F:acyltransferase activity, transferring groups other than amino-acyl groups"/>
    <property type="evidence" value="ECO:0007669"/>
    <property type="project" value="InterPro"/>
</dbReference>
<evidence type="ECO:0000313" key="3">
    <source>
        <dbReference type="Proteomes" id="UP000500767"/>
    </source>
</evidence>
<dbReference type="Pfam" id="PF00583">
    <property type="entry name" value="Acetyltransf_1"/>
    <property type="match status" value="1"/>
</dbReference>
<name>A0A6M8HG75_9PROT</name>
<dbReference type="EMBL" id="CP053708">
    <property type="protein sequence ID" value="QKE88692.1"/>
    <property type="molecule type" value="Genomic_DNA"/>
</dbReference>
<dbReference type="InterPro" id="IPR016181">
    <property type="entry name" value="Acyl_CoA_acyltransferase"/>
</dbReference>
<keyword evidence="2" id="KW-0808">Transferase</keyword>
<feature type="domain" description="N-acetyltransferase" evidence="1">
    <location>
        <begin position="47"/>
        <end position="199"/>
    </location>
</feature>
<organism evidence="2 3">
    <name type="scientific">Lichenicola cladoniae</name>
    <dbReference type="NCBI Taxonomy" id="1484109"/>
    <lineage>
        <taxon>Bacteria</taxon>
        <taxon>Pseudomonadati</taxon>
        <taxon>Pseudomonadota</taxon>
        <taxon>Alphaproteobacteria</taxon>
        <taxon>Acetobacterales</taxon>
        <taxon>Acetobacteraceae</taxon>
        <taxon>Lichenicola</taxon>
    </lineage>
</organism>
<accession>A0A6M8HG75</accession>
<dbReference type="Gene3D" id="3.40.630.30">
    <property type="match status" value="1"/>
</dbReference>
<gene>
    <name evidence="2" type="ORF">HN018_00255</name>
</gene>
<evidence type="ECO:0000313" key="2">
    <source>
        <dbReference type="EMBL" id="QKE88692.1"/>
    </source>
</evidence>
<evidence type="ECO:0000259" key="1">
    <source>
        <dbReference type="PROSITE" id="PS51186"/>
    </source>
</evidence>
<dbReference type="KEGG" id="lck:HN018_00255"/>
<dbReference type="Proteomes" id="UP000500767">
    <property type="component" value="Chromosome"/>
</dbReference>